<accession>A0A849BJ42</accession>
<feature type="domain" description="Chalcone isomerase" evidence="2">
    <location>
        <begin position="50"/>
        <end position="217"/>
    </location>
</feature>
<dbReference type="Proteomes" id="UP000542973">
    <property type="component" value="Unassembled WGS sequence"/>
</dbReference>
<dbReference type="PANTHER" id="PTHR47698:SF2">
    <property type="entry name" value="FATTY-ACID-BINDING PROTEIN 3, CHLOROPLASTIC"/>
    <property type="match status" value="1"/>
</dbReference>
<dbReference type="InterPro" id="IPR016088">
    <property type="entry name" value="Chalcone_isomerase_3-sand"/>
</dbReference>
<keyword evidence="3" id="KW-0413">Isomerase</keyword>
<organism evidence="3 4">
    <name type="scientific">Cupriavidus gilardii</name>
    <dbReference type="NCBI Taxonomy" id="82541"/>
    <lineage>
        <taxon>Bacteria</taxon>
        <taxon>Pseudomonadati</taxon>
        <taxon>Pseudomonadota</taxon>
        <taxon>Betaproteobacteria</taxon>
        <taxon>Burkholderiales</taxon>
        <taxon>Burkholderiaceae</taxon>
        <taxon>Cupriavidus</taxon>
    </lineage>
</organism>
<evidence type="ECO:0000259" key="2">
    <source>
        <dbReference type="Pfam" id="PF16036"/>
    </source>
</evidence>
<evidence type="ECO:0000313" key="3">
    <source>
        <dbReference type="EMBL" id="NNH14134.1"/>
    </source>
</evidence>
<name>A0A849BJ42_9BURK</name>
<evidence type="ECO:0000313" key="4">
    <source>
        <dbReference type="Proteomes" id="UP000542973"/>
    </source>
</evidence>
<comment type="caution">
    <text evidence="3">The sequence shown here is derived from an EMBL/GenBank/DDBJ whole genome shotgun (WGS) entry which is preliminary data.</text>
</comment>
<protein>
    <submittedName>
        <fullName evidence="3">Chalcone isomerase family protein</fullName>
    </submittedName>
</protein>
<feature type="region of interest" description="Disordered" evidence="1">
    <location>
        <begin position="1"/>
        <end position="20"/>
    </location>
</feature>
<gene>
    <name evidence="3" type="ORF">HLB16_25110</name>
</gene>
<feature type="compositionally biased region" description="Pro residues" evidence="1">
    <location>
        <begin position="1"/>
        <end position="10"/>
    </location>
</feature>
<proteinExistence type="predicted"/>
<sequence>MYRPAMPAPRHPSARAPLDRTARTARRLRQWLAICCVAVAGALPVAASAIEIEGVRLDEATRLGGKELQLNGAGLRSVFIVKGYVAALYLPEKVRNAAVVLGAKGPKRLQIRPLREVESSTFVKALNEGMRENHNEAQLEKFADRLHQLEQAMNQVGTARKGDVIDFDYTPDSGTVIAVNGTPRGKPIPGEDFYQAVLRIFLGERPVDRDLKRGLLGG</sequence>
<dbReference type="GO" id="GO:0016872">
    <property type="term" value="F:intramolecular lyase activity"/>
    <property type="evidence" value="ECO:0007669"/>
    <property type="project" value="InterPro"/>
</dbReference>
<dbReference type="EMBL" id="JABEMD010000077">
    <property type="protein sequence ID" value="NNH14134.1"/>
    <property type="molecule type" value="Genomic_DNA"/>
</dbReference>
<evidence type="ECO:0000256" key="1">
    <source>
        <dbReference type="SAM" id="MobiDB-lite"/>
    </source>
</evidence>
<dbReference type="InterPro" id="IPR036298">
    <property type="entry name" value="Chalcone_isomerase_sf"/>
</dbReference>
<dbReference type="SUPFAM" id="SSF54626">
    <property type="entry name" value="Chalcone isomerase"/>
    <property type="match status" value="1"/>
</dbReference>
<reference evidence="3 4" key="1">
    <citation type="submission" date="2020-05" db="EMBL/GenBank/DDBJ databases">
        <title>MicrobeNet Type strains.</title>
        <authorList>
            <person name="Nicholson A.C."/>
        </authorList>
    </citation>
    <scope>NUCLEOTIDE SEQUENCE [LARGE SCALE GENOMIC DNA]</scope>
    <source>
        <strain evidence="3 4">ATCC 700815</strain>
    </source>
</reference>
<dbReference type="Gene3D" id="3.50.70.10">
    <property type="match status" value="1"/>
</dbReference>
<dbReference type="Pfam" id="PF16036">
    <property type="entry name" value="Chalcone_3"/>
    <property type="match status" value="1"/>
</dbReference>
<dbReference type="PANTHER" id="PTHR47698">
    <property type="entry name" value="FATTY-ACID-BINDING PROTEIN 3, CHLOROPLASTIC"/>
    <property type="match status" value="1"/>
</dbReference>
<dbReference type="InterPro" id="IPR016087">
    <property type="entry name" value="Chalcone_isomerase"/>
</dbReference>
<dbReference type="AlphaFoldDB" id="A0A849BJ42"/>